<keyword evidence="15" id="KW-1216">Complement system impairing toxin</keyword>
<evidence type="ECO:0000256" key="14">
    <source>
        <dbReference type="ARBA" id="ARBA00023180"/>
    </source>
</evidence>
<dbReference type="CDD" id="cd00087">
    <property type="entry name" value="FReD"/>
    <property type="match status" value="1"/>
</dbReference>
<keyword evidence="16" id="KW-0800">Toxin</keyword>
<dbReference type="InterPro" id="IPR014716">
    <property type="entry name" value="Fibrinogen_a/b/g_C_1"/>
</dbReference>
<evidence type="ECO:0000256" key="3">
    <source>
        <dbReference type="ARBA" id="ARBA00006932"/>
    </source>
</evidence>
<evidence type="ECO:0000256" key="5">
    <source>
        <dbReference type="ARBA" id="ARBA00022588"/>
    </source>
</evidence>
<dbReference type="AlphaFoldDB" id="A0A8D2KQU0"/>
<organism evidence="19 20">
    <name type="scientific">Varanus komodoensis</name>
    <name type="common">Komodo dragon</name>
    <dbReference type="NCBI Taxonomy" id="61221"/>
    <lineage>
        <taxon>Eukaryota</taxon>
        <taxon>Metazoa</taxon>
        <taxon>Chordata</taxon>
        <taxon>Craniata</taxon>
        <taxon>Vertebrata</taxon>
        <taxon>Euteleostomi</taxon>
        <taxon>Lepidosauria</taxon>
        <taxon>Squamata</taxon>
        <taxon>Bifurcata</taxon>
        <taxon>Unidentata</taxon>
        <taxon>Episquamata</taxon>
        <taxon>Toxicofera</taxon>
        <taxon>Anguimorpha</taxon>
        <taxon>Paleoanguimorpha</taxon>
        <taxon>Varanoidea</taxon>
        <taxon>Varanidae</taxon>
        <taxon>Varanus</taxon>
    </lineage>
</organism>
<keyword evidence="6" id="KW-0479">Metal-binding</keyword>
<dbReference type="FunFam" id="3.90.215.10:FF:000001">
    <property type="entry name" value="Tenascin isoform 1"/>
    <property type="match status" value="1"/>
</dbReference>
<evidence type="ECO:0000256" key="15">
    <source>
        <dbReference type="ARBA" id="ARBA00023220"/>
    </source>
</evidence>
<dbReference type="SMART" id="SM00186">
    <property type="entry name" value="FBG"/>
    <property type="match status" value="1"/>
</dbReference>
<dbReference type="GO" id="GO:0003823">
    <property type="term" value="F:antigen binding"/>
    <property type="evidence" value="ECO:0007669"/>
    <property type="project" value="TreeGrafter"/>
</dbReference>
<evidence type="ECO:0000256" key="16">
    <source>
        <dbReference type="ARBA" id="ARBA00023240"/>
    </source>
</evidence>
<dbReference type="GO" id="GO:0097367">
    <property type="term" value="F:carbohydrate derivative binding"/>
    <property type="evidence" value="ECO:0007669"/>
    <property type="project" value="TreeGrafter"/>
</dbReference>
<evidence type="ECO:0000256" key="2">
    <source>
        <dbReference type="ARBA" id="ARBA00004613"/>
    </source>
</evidence>
<dbReference type="InterPro" id="IPR020837">
    <property type="entry name" value="Fibrinogen_CS"/>
</dbReference>
<dbReference type="PANTHER" id="PTHR19143:SF433">
    <property type="entry name" value="FICOLIN-2"/>
    <property type="match status" value="1"/>
</dbReference>
<dbReference type="Proteomes" id="UP000694545">
    <property type="component" value="Unplaced"/>
</dbReference>
<comment type="function">
    <text evidence="1">Initiates complement activation and/or interferes in platelet aggregation and/or blood coagulation.</text>
</comment>
<evidence type="ECO:0000256" key="1">
    <source>
        <dbReference type="ARBA" id="ARBA00003654"/>
    </source>
</evidence>
<dbReference type="NCBIfam" id="NF040941">
    <property type="entry name" value="GGGWT_bact"/>
    <property type="match status" value="1"/>
</dbReference>
<reference evidence="19" key="1">
    <citation type="submission" date="2025-08" db="UniProtKB">
        <authorList>
            <consortium name="Ensembl"/>
        </authorList>
    </citation>
    <scope>IDENTIFICATION</scope>
</reference>
<comment type="subcellular location">
    <subcellularLocation>
        <location evidence="2">Secreted</location>
    </subcellularLocation>
</comment>
<dbReference type="InterPro" id="IPR050373">
    <property type="entry name" value="Fibrinogen_C-term_domain"/>
</dbReference>
<keyword evidence="9" id="KW-0677">Repeat</keyword>
<dbReference type="InterPro" id="IPR036056">
    <property type="entry name" value="Fibrinogen-like_C"/>
</dbReference>
<keyword evidence="16" id="KW-1199">Hemostasis impairing toxin</keyword>
<keyword evidence="4" id="KW-0964">Secreted</keyword>
<keyword evidence="17" id="KW-0379">Hydroxylation</keyword>
<dbReference type="GO" id="GO:0046872">
    <property type="term" value="F:metal ion binding"/>
    <property type="evidence" value="ECO:0007669"/>
    <property type="project" value="UniProtKB-KW"/>
</dbReference>
<evidence type="ECO:0000256" key="11">
    <source>
        <dbReference type="ARBA" id="ARBA00022859"/>
    </source>
</evidence>
<comment type="similarity">
    <text evidence="3">Belongs to the ficolin lectin family. Veficolin subfamily.</text>
</comment>
<sequence>LGEKGARNCKELLAQHVVLSGWYTIYPQNRMPLAVLCDMDTDGGGWTVFQRRADGSVDFYRDWNTYKSGFGSQLTEFWLGNDNLHLLTSSGQNELRIDLTDFDNRQAFAEYDSFKVLGEEDQYRLVLGQFTKGTAGDSLSAHKDMPFSTKDRQQDPKNKRCAETYRGAWWYNDCHTASLNGRYWQGPHNSFADGVNWKSGKGYWYSYKRSEMKFRPRD</sequence>
<dbReference type="Ensembl" id="ENSVKKT00000001332.1">
    <property type="protein sequence ID" value="ENSVKKP00000001283.1"/>
    <property type="gene ID" value="ENSVKKG00000000939.1"/>
</dbReference>
<dbReference type="GO" id="GO:0030246">
    <property type="term" value="F:carbohydrate binding"/>
    <property type="evidence" value="ECO:0007669"/>
    <property type="project" value="UniProtKB-KW"/>
</dbReference>
<protein>
    <recommendedName>
        <fullName evidence="18">Fibrinogen C-terminal domain-containing protein</fullName>
    </recommendedName>
</protein>
<evidence type="ECO:0000256" key="17">
    <source>
        <dbReference type="ARBA" id="ARBA00023278"/>
    </source>
</evidence>
<accession>A0A8D2KQU0</accession>
<dbReference type="GO" id="GO:0005581">
    <property type="term" value="C:collagen trimer"/>
    <property type="evidence" value="ECO:0007669"/>
    <property type="project" value="UniProtKB-KW"/>
</dbReference>
<dbReference type="PROSITE" id="PS00514">
    <property type="entry name" value="FIBRINOGEN_C_1"/>
    <property type="match status" value="1"/>
</dbReference>
<dbReference type="Gene3D" id="3.90.215.10">
    <property type="entry name" value="Gamma Fibrinogen, chain A, domain 1"/>
    <property type="match status" value="1"/>
</dbReference>
<dbReference type="PANTHER" id="PTHR19143">
    <property type="entry name" value="FIBRINOGEN/TENASCIN/ANGIOPOEITIN"/>
    <property type="match status" value="1"/>
</dbReference>
<dbReference type="InterPro" id="IPR002181">
    <property type="entry name" value="Fibrinogen_a/b/g_C_dom"/>
</dbReference>
<evidence type="ECO:0000256" key="8">
    <source>
        <dbReference type="ARBA" id="ARBA00022734"/>
    </source>
</evidence>
<evidence type="ECO:0000256" key="7">
    <source>
        <dbReference type="ARBA" id="ARBA00022729"/>
    </source>
</evidence>
<keyword evidence="13" id="KW-1015">Disulfide bond</keyword>
<evidence type="ECO:0000256" key="4">
    <source>
        <dbReference type="ARBA" id="ARBA00022525"/>
    </source>
</evidence>
<keyword evidence="10" id="KW-0106">Calcium</keyword>
<proteinExistence type="inferred from homology"/>
<evidence type="ECO:0000259" key="18">
    <source>
        <dbReference type="PROSITE" id="PS51406"/>
    </source>
</evidence>
<keyword evidence="11" id="KW-0391">Immunity</keyword>
<keyword evidence="14" id="KW-0325">Glycoprotein</keyword>
<keyword evidence="8" id="KW-0430">Lectin</keyword>
<evidence type="ECO:0000256" key="9">
    <source>
        <dbReference type="ARBA" id="ARBA00022737"/>
    </source>
</evidence>
<evidence type="ECO:0000256" key="10">
    <source>
        <dbReference type="ARBA" id="ARBA00022837"/>
    </source>
</evidence>
<feature type="domain" description="Fibrinogen C-terminal" evidence="18">
    <location>
        <begin position="1"/>
        <end position="218"/>
    </location>
</feature>
<dbReference type="GO" id="GO:0005102">
    <property type="term" value="F:signaling receptor binding"/>
    <property type="evidence" value="ECO:0007669"/>
    <property type="project" value="TreeGrafter"/>
</dbReference>
<dbReference type="SUPFAM" id="SSF56496">
    <property type="entry name" value="Fibrinogen C-terminal domain-like"/>
    <property type="match status" value="1"/>
</dbReference>
<dbReference type="Pfam" id="PF00147">
    <property type="entry name" value="Fibrinogen_C"/>
    <property type="match status" value="1"/>
</dbReference>
<dbReference type="GO" id="GO:0005615">
    <property type="term" value="C:extracellular space"/>
    <property type="evidence" value="ECO:0007669"/>
    <property type="project" value="TreeGrafter"/>
</dbReference>
<evidence type="ECO:0000313" key="20">
    <source>
        <dbReference type="Proteomes" id="UP000694545"/>
    </source>
</evidence>
<evidence type="ECO:0000256" key="12">
    <source>
        <dbReference type="ARBA" id="ARBA00023119"/>
    </source>
</evidence>
<keyword evidence="20" id="KW-1185">Reference proteome</keyword>
<keyword evidence="5" id="KW-0399">Innate immunity</keyword>
<keyword evidence="7" id="KW-0732">Signal</keyword>
<name>A0A8D2KQU0_VARKO</name>
<evidence type="ECO:0000313" key="19">
    <source>
        <dbReference type="Ensembl" id="ENSVKKP00000001283.1"/>
    </source>
</evidence>
<dbReference type="PROSITE" id="PS51406">
    <property type="entry name" value="FIBRINOGEN_C_2"/>
    <property type="match status" value="1"/>
</dbReference>
<reference evidence="19" key="2">
    <citation type="submission" date="2025-09" db="UniProtKB">
        <authorList>
            <consortium name="Ensembl"/>
        </authorList>
    </citation>
    <scope>IDENTIFICATION</scope>
</reference>
<keyword evidence="12" id="KW-0176">Collagen</keyword>
<dbReference type="GO" id="GO:0001867">
    <property type="term" value="P:complement activation, lectin pathway"/>
    <property type="evidence" value="ECO:0007669"/>
    <property type="project" value="TreeGrafter"/>
</dbReference>
<evidence type="ECO:0000256" key="6">
    <source>
        <dbReference type="ARBA" id="ARBA00022723"/>
    </source>
</evidence>
<evidence type="ECO:0000256" key="13">
    <source>
        <dbReference type="ARBA" id="ARBA00023157"/>
    </source>
</evidence>